<dbReference type="Pfam" id="PF06081">
    <property type="entry name" value="ArAE_1"/>
    <property type="match status" value="1"/>
</dbReference>
<dbReference type="EMBL" id="WUBI01000001">
    <property type="protein sequence ID" value="MWV42513.1"/>
    <property type="molecule type" value="Genomic_DNA"/>
</dbReference>
<evidence type="ECO:0000256" key="2">
    <source>
        <dbReference type="ARBA" id="ARBA00022475"/>
    </source>
</evidence>
<comment type="caution">
    <text evidence="7">The sequence shown here is derived from an EMBL/GenBank/DDBJ whole genome shotgun (WGS) entry which is preliminary data.</text>
</comment>
<gene>
    <name evidence="7" type="ORF">GRF59_02615</name>
</gene>
<keyword evidence="2" id="KW-1003">Cell membrane</keyword>
<evidence type="ECO:0000256" key="4">
    <source>
        <dbReference type="ARBA" id="ARBA00022989"/>
    </source>
</evidence>
<name>A0A7X3IEM8_9BACL</name>
<keyword evidence="3 6" id="KW-0812">Transmembrane</keyword>
<proteinExistence type="predicted"/>
<protein>
    <submittedName>
        <fullName evidence="7">Uncharacterized protein</fullName>
    </submittedName>
</protein>
<sequence>MIAHRIIKSALAAIVANYAAELLGIHSPANTGLLAILGVEVPRRRGIRSALNRITASVFALGAGSAIILDEFKMLGIGLGTIYPKGSPKLEENASASALSLAQDLIHQFFCRY</sequence>
<accession>A0A7X3IEM8</accession>
<evidence type="ECO:0000313" key="8">
    <source>
        <dbReference type="Proteomes" id="UP000460318"/>
    </source>
</evidence>
<keyword evidence="5 6" id="KW-0472">Membrane</keyword>
<comment type="subcellular location">
    <subcellularLocation>
        <location evidence="1">Cell membrane</location>
        <topology evidence="1">Multi-pass membrane protein</topology>
    </subcellularLocation>
</comment>
<feature type="transmembrane region" description="Helical" evidence="6">
    <location>
        <begin position="50"/>
        <end position="69"/>
    </location>
</feature>
<dbReference type="AlphaFoldDB" id="A0A7X3IEM8"/>
<dbReference type="InterPro" id="IPR010343">
    <property type="entry name" value="ArAE_1"/>
</dbReference>
<reference evidence="7 8" key="1">
    <citation type="submission" date="2019-12" db="EMBL/GenBank/DDBJ databases">
        <title>Paenibacillus sp. nov., an endophytic bacterium isolated from the stem of Dendrobium.</title>
        <authorList>
            <person name="Zhao R."/>
        </authorList>
    </citation>
    <scope>NUCLEOTIDE SEQUENCE [LARGE SCALE GENOMIC DNA]</scope>
    <source>
        <strain evidence="7 8">HJL G12</strain>
    </source>
</reference>
<keyword evidence="4 6" id="KW-1133">Transmembrane helix</keyword>
<evidence type="ECO:0000256" key="5">
    <source>
        <dbReference type="ARBA" id="ARBA00023136"/>
    </source>
</evidence>
<evidence type="ECO:0000313" key="7">
    <source>
        <dbReference type="EMBL" id="MWV42513.1"/>
    </source>
</evidence>
<dbReference type="Proteomes" id="UP000460318">
    <property type="component" value="Unassembled WGS sequence"/>
</dbReference>
<evidence type="ECO:0000256" key="6">
    <source>
        <dbReference type="SAM" id="Phobius"/>
    </source>
</evidence>
<evidence type="ECO:0000256" key="1">
    <source>
        <dbReference type="ARBA" id="ARBA00004651"/>
    </source>
</evidence>
<keyword evidence="8" id="KW-1185">Reference proteome</keyword>
<evidence type="ECO:0000256" key="3">
    <source>
        <dbReference type="ARBA" id="ARBA00022692"/>
    </source>
</evidence>
<organism evidence="7 8">
    <name type="scientific">Paenibacillus dendrobii</name>
    <dbReference type="NCBI Taxonomy" id="2691084"/>
    <lineage>
        <taxon>Bacteria</taxon>
        <taxon>Bacillati</taxon>
        <taxon>Bacillota</taxon>
        <taxon>Bacilli</taxon>
        <taxon>Bacillales</taxon>
        <taxon>Paenibacillaceae</taxon>
        <taxon>Paenibacillus</taxon>
    </lineage>
</organism>
<dbReference type="GO" id="GO:0005886">
    <property type="term" value="C:plasma membrane"/>
    <property type="evidence" value="ECO:0007669"/>
    <property type="project" value="UniProtKB-SubCell"/>
</dbReference>